<evidence type="ECO:0000313" key="2">
    <source>
        <dbReference type="Proteomes" id="UP000652761"/>
    </source>
</evidence>
<comment type="caution">
    <text evidence="1">The sequence shown here is derived from an EMBL/GenBank/DDBJ whole genome shotgun (WGS) entry which is preliminary data.</text>
</comment>
<gene>
    <name evidence="1" type="ORF">Taro_043558</name>
</gene>
<keyword evidence="2" id="KW-1185">Reference proteome</keyword>
<proteinExistence type="predicted"/>
<evidence type="ECO:0000313" key="1">
    <source>
        <dbReference type="EMBL" id="MQM10660.1"/>
    </source>
</evidence>
<accession>A0A843X499</accession>
<name>A0A843X499_COLES</name>
<protein>
    <submittedName>
        <fullName evidence="1">Uncharacterized protein</fullName>
    </submittedName>
</protein>
<sequence length="86" mass="9768">MVCSFWRWSKIWKTPFAVKKLLLEMSKCVDTQADCVDTTGYCIRTGFWEGHRSVSTHRQTVSTPLAIASELASGRDSKCRHTGRLC</sequence>
<dbReference type="EMBL" id="NMUH01004737">
    <property type="protein sequence ID" value="MQM10660.1"/>
    <property type="molecule type" value="Genomic_DNA"/>
</dbReference>
<dbReference type="Proteomes" id="UP000652761">
    <property type="component" value="Unassembled WGS sequence"/>
</dbReference>
<reference evidence="1" key="1">
    <citation type="submission" date="2017-07" db="EMBL/GenBank/DDBJ databases">
        <title>Taro Niue Genome Assembly and Annotation.</title>
        <authorList>
            <person name="Atibalentja N."/>
            <person name="Keating K."/>
            <person name="Fields C.J."/>
        </authorList>
    </citation>
    <scope>NUCLEOTIDE SEQUENCE</scope>
    <source>
        <strain evidence="1">Niue_2</strain>
        <tissue evidence="1">Leaf</tissue>
    </source>
</reference>
<organism evidence="1 2">
    <name type="scientific">Colocasia esculenta</name>
    <name type="common">Wild taro</name>
    <name type="synonym">Arum esculentum</name>
    <dbReference type="NCBI Taxonomy" id="4460"/>
    <lineage>
        <taxon>Eukaryota</taxon>
        <taxon>Viridiplantae</taxon>
        <taxon>Streptophyta</taxon>
        <taxon>Embryophyta</taxon>
        <taxon>Tracheophyta</taxon>
        <taxon>Spermatophyta</taxon>
        <taxon>Magnoliopsida</taxon>
        <taxon>Liliopsida</taxon>
        <taxon>Araceae</taxon>
        <taxon>Aroideae</taxon>
        <taxon>Colocasieae</taxon>
        <taxon>Colocasia</taxon>
    </lineage>
</organism>
<dbReference type="AlphaFoldDB" id="A0A843X499"/>